<feature type="transmembrane region" description="Helical" evidence="1">
    <location>
        <begin position="25"/>
        <end position="47"/>
    </location>
</feature>
<gene>
    <name evidence="2" type="ORF">QCA50_016162</name>
</gene>
<feature type="transmembrane region" description="Helical" evidence="1">
    <location>
        <begin position="146"/>
        <end position="167"/>
    </location>
</feature>
<dbReference type="AlphaFoldDB" id="A0AAW0FNI6"/>
<dbReference type="EMBL" id="JASBNA010000046">
    <property type="protein sequence ID" value="KAK7680852.1"/>
    <property type="molecule type" value="Genomic_DNA"/>
</dbReference>
<proteinExistence type="predicted"/>
<organism evidence="2 3">
    <name type="scientific">Cerrena zonata</name>
    <dbReference type="NCBI Taxonomy" id="2478898"/>
    <lineage>
        <taxon>Eukaryota</taxon>
        <taxon>Fungi</taxon>
        <taxon>Dikarya</taxon>
        <taxon>Basidiomycota</taxon>
        <taxon>Agaricomycotina</taxon>
        <taxon>Agaricomycetes</taxon>
        <taxon>Polyporales</taxon>
        <taxon>Cerrenaceae</taxon>
        <taxon>Cerrena</taxon>
    </lineage>
</organism>
<evidence type="ECO:0000256" key="1">
    <source>
        <dbReference type="SAM" id="Phobius"/>
    </source>
</evidence>
<feature type="transmembrane region" description="Helical" evidence="1">
    <location>
        <begin position="187"/>
        <end position="210"/>
    </location>
</feature>
<accession>A0AAW0FNI6</accession>
<evidence type="ECO:0000313" key="3">
    <source>
        <dbReference type="Proteomes" id="UP001385951"/>
    </source>
</evidence>
<dbReference type="Proteomes" id="UP001385951">
    <property type="component" value="Unassembled WGS sequence"/>
</dbReference>
<keyword evidence="1" id="KW-0812">Transmembrane</keyword>
<comment type="caution">
    <text evidence="2">The sequence shown here is derived from an EMBL/GenBank/DDBJ whole genome shotgun (WGS) entry which is preliminary data.</text>
</comment>
<keyword evidence="1" id="KW-1133">Transmembrane helix</keyword>
<sequence>MSNNTKPYYGPVGETPDEILLEKTFVAAGYLTGFGFGVQLVLYLMCMRGLWQRRPLTRFIKFLMFHTTMLCAMNAIWTGTSAYGVQITYVDNRNYPGGPFAFLMVESPLPTNVLSNVGYTIGNIMADALLLWRCSVIWKASMGPSGIYYMIFPGLMLLASLAMQILFVFETANPNAGFFSSQTVNFVIPWFSISLSLNIILTMMIVAQMIRCRRRGQAVFGSAYGDHYGSISSIFVESAAIYCLCSTILLITYAMDHPINQIWLAIGPAVQNICNYLIIYRVIEAARGEPIRLQTQNRSSHR</sequence>
<evidence type="ECO:0000313" key="2">
    <source>
        <dbReference type="EMBL" id="KAK7680852.1"/>
    </source>
</evidence>
<protein>
    <submittedName>
        <fullName evidence="2">Uncharacterized protein</fullName>
    </submittedName>
</protein>
<name>A0AAW0FNI6_9APHY</name>
<keyword evidence="1" id="KW-0472">Membrane</keyword>
<keyword evidence="3" id="KW-1185">Reference proteome</keyword>
<reference evidence="2 3" key="1">
    <citation type="submission" date="2022-09" db="EMBL/GenBank/DDBJ databases">
        <authorList>
            <person name="Palmer J.M."/>
        </authorList>
    </citation>
    <scope>NUCLEOTIDE SEQUENCE [LARGE SCALE GENOMIC DNA]</scope>
    <source>
        <strain evidence="2 3">DSM 7382</strain>
    </source>
</reference>
<feature type="transmembrane region" description="Helical" evidence="1">
    <location>
        <begin position="261"/>
        <end position="283"/>
    </location>
</feature>
<feature type="transmembrane region" description="Helical" evidence="1">
    <location>
        <begin position="113"/>
        <end position="134"/>
    </location>
</feature>
<feature type="transmembrane region" description="Helical" evidence="1">
    <location>
        <begin position="231"/>
        <end position="255"/>
    </location>
</feature>